<evidence type="ECO:0008006" key="6">
    <source>
        <dbReference type="Google" id="ProtNLM"/>
    </source>
</evidence>
<name>M2R6S6_CERS8</name>
<dbReference type="Proteomes" id="UP000016930">
    <property type="component" value="Unassembled WGS sequence"/>
</dbReference>
<dbReference type="HOGENOM" id="CLU_013536_0_0_1"/>
<proteinExistence type="predicted"/>
<sequence length="475" mass="52956">MSSTSWLPNGGGAASAYQPATSSQYLAPPNPAVESSFSPLYSTNYADEPEDSTPPTGPLIPASVNGYEMIPMIPYEQTDLVHHYLSQVLPIQYLLADSSIYNFMFKLLQTSPSARDAACTLSALHMQCVRLPSRSNNNELVTIFRRVQESLSTRRSYTEGDAMAGLHLVSSFLFSGGRGSWATYLNIASQYVDSMLNNPRFYGPEDVLKNCSESTRFIIKTTMWFDVLASVTTLQIPRFLETYRLLFGRNTAYIDDPVSTAPEFSMLPVMGCENHIVLAIAEISNLAHWKESQKRRGCLSVPQLVERGIDIEQKYLLPVQNAYPPPEAQGPMTAADAEVAARRRLTNDIFRASARVYLHTVLSGDYPLCPEIVSGVTETIDALRRVPTHLPSVSRGVVRSVVFAICICGCLTDDHRQRSFLLKLLETQQGDSVGNLSEVRALMEQVWARRDSGQDRPVNWRDVMRESQRDLLLLV</sequence>
<organism evidence="4 5">
    <name type="scientific">Ceriporiopsis subvermispora (strain B)</name>
    <name type="common">White-rot fungus</name>
    <name type="synonym">Gelatoporia subvermispora</name>
    <dbReference type="NCBI Taxonomy" id="914234"/>
    <lineage>
        <taxon>Eukaryota</taxon>
        <taxon>Fungi</taxon>
        <taxon>Dikarya</taxon>
        <taxon>Basidiomycota</taxon>
        <taxon>Agaricomycotina</taxon>
        <taxon>Agaricomycetes</taxon>
        <taxon>Polyporales</taxon>
        <taxon>Gelatoporiaceae</taxon>
        <taxon>Gelatoporia</taxon>
    </lineage>
</organism>
<evidence type="ECO:0000313" key="4">
    <source>
        <dbReference type="EMBL" id="EMD33987.1"/>
    </source>
</evidence>
<dbReference type="STRING" id="914234.M2R6S6"/>
<keyword evidence="5" id="KW-1185">Reference proteome</keyword>
<dbReference type="PANTHER" id="PTHR37534">
    <property type="entry name" value="TRANSCRIPTIONAL ACTIVATOR PROTEIN UGA3"/>
    <property type="match status" value="1"/>
</dbReference>
<dbReference type="Pfam" id="PF11951">
    <property type="entry name" value="Fungal_trans_2"/>
    <property type="match status" value="1"/>
</dbReference>
<feature type="region of interest" description="Disordered" evidence="3">
    <location>
        <begin position="38"/>
        <end position="60"/>
    </location>
</feature>
<dbReference type="EMBL" id="KB445804">
    <property type="protein sequence ID" value="EMD33987.1"/>
    <property type="molecule type" value="Genomic_DNA"/>
</dbReference>
<comment type="subcellular location">
    <subcellularLocation>
        <location evidence="1">Nucleus</location>
    </subcellularLocation>
</comment>
<reference evidence="4 5" key="1">
    <citation type="journal article" date="2012" name="Proc. Natl. Acad. Sci. U.S.A.">
        <title>Comparative genomics of Ceriporiopsis subvermispora and Phanerochaete chrysosporium provide insight into selective ligninolysis.</title>
        <authorList>
            <person name="Fernandez-Fueyo E."/>
            <person name="Ruiz-Duenas F.J."/>
            <person name="Ferreira P."/>
            <person name="Floudas D."/>
            <person name="Hibbett D.S."/>
            <person name="Canessa P."/>
            <person name="Larrondo L.F."/>
            <person name="James T.Y."/>
            <person name="Seelenfreund D."/>
            <person name="Lobos S."/>
            <person name="Polanco R."/>
            <person name="Tello M."/>
            <person name="Honda Y."/>
            <person name="Watanabe T."/>
            <person name="Watanabe T."/>
            <person name="Ryu J.S."/>
            <person name="Kubicek C.P."/>
            <person name="Schmoll M."/>
            <person name="Gaskell J."/>
            <person name="Hammel K.E."/>
            <person name="St John F.J."/>
            <person name="Vanden Wymelenberg A."/>
            <person name="Sabat G."/>
            <person name="Splinter BonDurant S."/>
            <person name="Syed K."/>
            <person name="Yadav J.S."/>
            <person name="Doddapaneni H."/>
            <person name="Subramanian V."/>
            <person name="Lavin J.L."/>
            <person name="Oguiza J.A."/>
            <person name="Perez G."/>
            <person name="Pisabarro A.G."/>
            <person name="Ramirez L."/>
            <person name="Santoyo F."/>
            <person name="Master E."/>
            <person name="Coutinho P.M."/>
            <person name="Henrissat B."/>
            <person name="Lombard V."/>
            <person name="Magnuson J.K."/>
            <person name="Kuees U."/>
            <person name="Hori C."/>
            <person name="Igarashi K."/>
            <person name="Samejima M."/>
            <person name="Held B.W."/>
            <person name="Barry K.W."/>
            <person name="LaButti K.M."/>
            <person name="Lapidus A."/>
            <person name="Lindquist E.A."/>
            <person name="Lucas S.M."/>
            <person name="Riley R."/>
            <person name="Salamov A.A."/>
            <person name="Hoffmeister D."/>
            <person name="Schwenk D."/>
            <person name="Hadar Y."/>
            <person name="Yarden O."/>
            <person name="de Vries R.P."/>
            <person name="Wiebenga A."/>
            <person name="Stenlid J."/>
            <person name="Eastwood D."/>
            <person name="Grigoriev I.V."/>
            <person name="Berka R.M."/>
            <person name="Blanchette R.A."/>
            <person name="Kersten P."/>
            <person name="Martinez A.T."/>
            <person name="Vicuna R."/>
            <person name="Cullen D."/>
        </authorList>
    </citation>
    <scope>NUCLEOTIDE SEQUENCE [LARGE SCALE GENOMIC DNA]</scope>
    <source>
        <strain evidence="4 5">B</strain>
    </source>
</reference>
<protein>
    <recommendedName>
        <fullName evidence="6">Transcription factor domain-containing protein</fullName>
    </recommendedName>
</protein>
<evidence type="ECO:0000256" key="1">
    <source>
        <dbReference type="ARBA" id="ARBA00004123"/>
    </source>
</evidence>
<gene>
    <name evidence="4" type="ORF">CERSUDRAFT_86754</name>
</gene>
<dbReference type="OrthoDB" id="5419315at2759"/>
<keyword evidence="2" id="KW-0539">Nucleus</keyword>
<dbReference type="PANTHER" id="PTHR37534:SF20">
    <property type="entry name" value="PRO1A C6 ZINK-FINGER PROTEIN"/>
    <property type="match status" value="1"/>
</dbReference>
<dbReference type="InterPro" id="IPR021858">
    <property type="entry name" value="Fun_TF"/>
</dbReference>
<dbReference type="AlphaFoldDB" id="M2R6S6"/>
<evidence type="ECO:0000256" key="3">
    <source>
        <dbReference type="SAM" id="MobiDB-lite"/>
    </source>
</evidence>
<evidence type="ECO:0000256" key="2">
    <source>
        <dbReference type="ARBA" id="ARBA00023242"/>
    </source>
</evidence>
<accession>M2R6S6</accession>
<dbReference type="GO" id="GO:0005634">
    <property type="term" value="C:nucleus"/>
    <property type="evidence" value="ECO:0007669"/>
    <property type="project" value="UniProtKB-SubCell"/>
</dbReference>
<evidence type="ECO:0000313" key="5">
    <source>
        <dbReference type="Proteomes" id="UP000016930"/>
    </source>
</evidence>